<evidence type="ECO:0000313" key="2">
    <source>
        <dbReference type="Proteomes" id="UP001524478"/>
    </source>
</evidence>
<comment type="caution">
    <text evidence="1">The sequence shown here is derived from an EMBL/GenBank/DDBJ whole genome shotgun (WGS) entry which is preliminary data.</text>
</comment>
<protein>
    <submittedName>
        <fullName evidence="1">Uncharacterized protein</fullName>
    </submittedName>
</protein>
<proteinExistence type="predicted"/>
<reference evidence="1 2" key="1">
    <citation type="submission" date="2022-06" db="EMBL/GenBank/DDBJ databases">
        <title>Isolation of gut microbiota from human fecal samples.</title>
        <authorList>
            <person name="Pamer E.G."/>
            <person name="Barat B."/>
            <person name="Waligurski E."/>
            <person name="Medina S."/>
            <person name="Paddock L."/>
            <person name="Mostad J."/>
        </authorList>
    </citation>
    <scope>NUCLEOTIDE SEQUENCE [LARGE SCALE GENOMIC DNA]</scope>
    <source>
        <strain evidence="1 2">DFI.7.95</strain>
    </source>
</reference>
<gene>
    <name evidence="1" type="ORF">NE686_17340</name>
</gene>
<sequence>MLNRERDNYIKHDILKRAEIISSALTIGLKNKSNLNLFENVIETQRFFQENYYEYTGNMLTLEKYRPSDFWLNDAGFQFKWRDPEYKIKLECLSWEKVKELSNQLIKIM</sequence>
<dbReference type="EMBL" id="JANGAC010000016">
    <property type="protein sequence ID" value="MCQ4924870.1"/>
    <property type="molecule type" value="Genomic_DNA"/>
</dbReference>
<keyword evidence="2" id="KW-1185">Reference proteome</keyword>
<dbReference type="RefSeq" id="WP_256312460.1">
    <property type="nucleotide sequence ID" value="NZ_JANGAC010000016.1"/>
</dbReference>
<organism evidence="1 2">
    <name type="scientific">Tissierella carlieri</name>
    <dbReference type="NCBI Taxonomy" id="689904"/>
    <lineage>
        <taxon>Bacteria</taxon>
        <taxon>Bacillati</taxon>
        <taxon>Bacillota</taxon>
        <taxon>Tissierellia</taxon>
        <taxon>Tissierellales</taxon>
        <taxon>Tissierellaceae</taxon>
        <taxon>Tissierella</taxon>
    </lineage>
</organism>
<dbReference type="Proteomes" id="UP001524478">
    <property type="component" value="Unassembled WGS sequence"/>
</dbReference>
<evidence type="ECO:0000313" key="1">
    <source>
        <dbReference type="EMBL" id="MCQ4924870.1"/>
    </source>
</evidence>
<name>A0ABT1SF11_9FIRM</name>
<accession>A0ABT1SF11</accession>